<accession>A7EQY5</accession>
<dbReference type="EMBL" id="CH476630">
    <property type="protein sequence ID" value="EDN91877.1"/>
    <property type="molecule type" value="Genomic_DNA"/>
</dbReference>
<gene>
    <name evidence="1" type="ORF">SS1G_07738</name>
</gene>
<organism evidence="1 2">
    <name type="scientific">Sclerotinia sclerotiorum (strain ATCC 18683 / 1980 / Ss-1)</name>
    <name type="common">White mold</name>
    <name type="synonym">Whetzelinia sclerotiorum</name>
    <dbReference type="NCBI Taxonomy" id="665079"/>
    <lineage>
        <taxon>Eukaryota</taxon>
        <taxon>Fungi</taxon>
        <taxon>Dikarya</taxon>
        <taxon>Ascomycota</taxon>
        <taxon>Pezizomycotina</taxon>
        <taxon>Leotiomycetes</taxon>
        <taxon>Helotiales</taxon>
        <taxon>Sclerotiniaceae</taxon>
        <taxon>Sclerotinia</taxon>
    </lineage>
</organism>
<sequence>MCQNVRVYIQGSEPPLRYEKCCNFTLGAWKKLGEGSTDLNLGILINRSMLGEDEAWEKEEADEDALKKACEDLLRIERMKAGKEEA</sequence>
<dbReference type="GeneID" id="5487161"/>
<proteinExistence type="predicted"/>
<dbReference type="Proteomes" id="UP000001312">
    <property type="component" value="Unassembled WGS sequence"/>
</dbReference>
<dbReference type="AlphaFoldDB" id="A7EQY5"/>
<dbReference type="KEGG" id="ssl:SS1G_07738"/>
<dbReference type="RefSeq" id="XP_001591113.1">
    <property type="nucleotide sequence ID" value="XM_001591063.1"/>
</dbReference>
<name>A7EQY5_SCLS1</name>
<evidence type="ECO:0000313" key="2">
    <source>
        <dbReference type="Proteomes" id="UP000001312"/>
    </source>
</evidence>
<reference evidence="2" key="1">
    <citation type="journal article" date="2011" name="PLoS Genet.">
        <title>Genomic analysis of the necrotrophic fungal pathogens Sclerotinia sclerotiorum and Botrytis cinerea.</title>
        <authorList>
            <person name="Amselem J."/>
            <person name="Cuomo C.A."/>
            <person name="van Kan J.A."/>
            <person name="Viaud M."/>
            <person name="Benito E.P."/>
            <person name="Couloux A."/>
            <person name="Coutinho P.M."/>
            <person name="de Vries R.P."/>
            <person name="Dyer P.S."/>
            <person name="Fillinger S."/>
            <person name="Fournier E."/>
            <person name="Gout L."/>
            <person name="Hahn M."/>
            <person name="Kohn L."/>
            <person name="Lapalu N."/>
            <person name="Plummer K.M."/>
            <person name="Pradier J.M."/>
            <person name="Quevillon E."/>
            <person name="Sharon A."/>
            <person name="Simon A."/>
            <person name="ten Have A."/>
            <person name="Tudzynski B."/>
            <person name="Tudzynski P."/>
            <person name="Wincker P."/>
            <person name="Andrew M."/>
            <person name="Anthouard V."/>
            <person name="Beever R.E."/>
            <person name="Beffa R."/>
            <person name="Benoit I."/>
            <person name="Bouzid O."/>
            <person name="Brault B."/>
            <person name="Chen Z."/>
            <person name="Choquer M."/>
            <person name="Collemare J."/>
            <person name="Cotton P."/>
            <person name="Danchin E.G."/>
            <person name="Da Silva C."/>
            <person name="Gautier A."/>
            <person name="Giraud C."/>
            <person name="Giraud T."/>
            <person name="Gonzalez C."/>
            <person name="Grossetete S."/>
            <person name="Guldener U."/>
            <person name="Henrissat B."/>
            <person name="Howlett B.J."/>
            <person name="Kodira C."/>
            <person name="Kretschmer M."/>
            <person name="Lappartient A."/>
            <person name="Leroch M."/>
            <person name="Levis C."/>
            <person name="Mauceli E."/>
            <person name="Neuveglise C."/>
            <person name="Oeser B."/>
            <person name="Pearson M."/>
            <person name="Poulain J."/>
            <person name="Poussereau N."/>
            <person name="Quesneville H."/>
            <person name="Rascle C."/>
            <person name="Schumacher J."/>
            <person name="Segurens B."/>
            <person name="Sexton A."/>
            <person name="Silva E."/>
            <person name="Sirven C."/>
            <person name="Soanes D.M."/>
            <person name="Talbot N.J."/>
            <person name="Templeton M."/>
            <person name="Yandava C."/>
            <person name="Yarden O."/>
            <person name="Zeng Q."/>
            <person name="Rollins J.A."/>
            <person name="Lebrun M.H."/>
            <person name="Dickman M."/>
        </authorList>
    </citation>
    <scope>NUCLEOTIDE SEQUENCE [LARGE SCALE GENOMIC DNA]</scope>
    <source>
        <strain evidence="2">ATCC 18683 / 1980 / Ss-1</strain>
    </source>
</reference>
<dbReference type="InParanoid" id="A7EQY5"/>
<evidence type="ECO:0000313" key="1">
    <source>
        <dbReference type="EMBL" id="EDN91877.1"/>
    </source>
</evidence>
<protein>
    <submittedName>
        <fullName evidence="1">Uncharacterized protein</fullName>
    </submittedName>
</protein>
<keyword evidence="2" id="KW-1185">Reference proteome</keyword>